<organism evidence="1 2">
    <name type="scientific">Microlunatus aurantiacus</name>
    <dbReference type="NCBI Taxonomy" id="446786"/>
    <lineage>
        <taxon>Bacteria</taxon>
        <taxon>Bacillati</taxon>
        <taxon>Actinomycetota</taxon>
        <taxon>Actinomycetes</taxon>
        <taxon>Propionibacteriales</taxon>
        <taxon>Propionibacteriaceae</taxon>
        <taxon>Microlunatus</taxon>
    </lineage>
</organism>
<dbReference type="EMBL" id="BAAAYX010000031">
    <property type="protein sequence ID" value="GAA3719343.1"/>
    <property type="molecule type" value="Genomic_DNA"/>
</dbReference>
<name>A0ABP7EHG4_9ACTN</name>
<comment type="caution">
    <text evidence="1">The sequence shown here is derived from an EMBL/GenBank/DDBJ whole genome shotgun (WGS) entry which is preliminary data.</text>
</comment>
<sequence length="61" mass="6511">MTHQRIAHGWNVVVLGLAVLDQDGLAEQIAHADSEGTGNITKHVQPSDIAFVTLNLAKPVL</sequence>
<proteinExistence type="predicted"/>
<evidence type="ECO:0000313" key="2">
    <source>
        <dbReference type="Proteomes" id="UP001500051"/>
    </source>
</evidence>
<protein>
    <submittedName>
        <fullName evidence="1">Uncharacterized protein</fullName>
    </submittedName>
</protein>
<evidence type="ECO:0000313" key="1">
    <source>
        <dbReference type="EMBL" id="GAA3719343.1"/>
    </source>
</evidence>
<gene>
    <name evidence="1" type="ORF">GCM10022204_44370</name>
</gene>
<reference evidence="2" key="1">
    <citation type="journal article" date="2019" name="Int. J. Syst. Evol. Microbiol.">
        <title>The Global Catalogue of Microorganisms (GCM) 10K type strain sequencing project: providing services to taxonomists for standard genome sequencing and annotation.</title>
        <authorList>
            <consortium name="The Broad Institute Genomics Platform"/>
            <consortium name="The Broad Institute Genome Sequencing Center for Infectious Disease"/>
            <person name="Wu L."/>
            <person name="Ma J."/>
        </authorList>
    </citation>
    <scope>NUCLEOTIDE SEQUENCE [LARGE SCALE GENOMIC DNA]</scope>
    <source>
        <strain evidence="2">JCM 16548</strain>
    </source>
</reference>
<accession>A0ABP7EHG4</accession>
<dbReference type="Proteomes" id="UP001500051">
    <property type="component" value="Unassembled WGS sequence"/>
</dbReference>
<keyword evidence="2" id="KW-1185">Reference proteome</keyword>